<dbReference type="SMART" id="SM00028">
    <property type="entry name" value="TPR"/>
    <property type="match status" value="3"/>
</dbReference>
<dbReference type="InterPro" id="IPR019734">
    <property type="entry name" value="TPR_rpt"/>
</dbReference>
<dbReference type="Gene3D" id="1.25.40.10">
    <property type="entry name" value="Tetratricopeptide repeat domain"/>
    <property type="match status" value="1"/>
</dbReference>
<dbReference type="SUPFAM" id="SSF53448">
    <property type="entry name" value="Nucleotide-diphospho-sugar transferases"/>
    <property type="match status" value="1"/>
</dbReference>
<keyword evidence="2" id="KW-0802">TPR repeat</keyword>
<dbReference type="InterPro" id="IPR011990">
    <property type="entry name" value="TPR-like_helical_dom_sf"/>
</dbReference>
<dbReference type="PANTHER" id="PTHR43630">
    <property type="entry name" value="POLY-BETA-1,6-N-ACETYL-D-GLUCOSAMINE SYNTHASE"/>
    <property type="match status" value="1"/>
</dbReference>
<protein>
    <submittedName>
        <fullName evidence="4">Tetratricopeptide repeat-containing protein</fullName>
    </submittedName>
</protein>
<dbReference type="InterPro" id="IPR029044">
    <property type="entry name" value="Nucleotide-diphossugar_trans"/>
</dbReference>
<dbReference type="PANTHER" id="PTHR43630:SF2">
    <property type="entry name" value="GLYCOSYLTRANSFERASE"/>
    <property type="match status" value="1"/>
</dbReference>
<proteinExistence type="inferred from homology"/>
<evidence type="ECO:0000313" key="5">
    <source>
        <dbReference type="Proteomes" id="UP000199766"/>
    </source>
</evidence>
<dbReference type="Proteomes" id="UP000199766">
    <property type="component" value="Unassembled WGS sequence"/>
</dbReference>
<evidence type="ECO:0000256" key="1">
    <source>
        <dbReference type="ARBA" id="ARBA00038494"/>
    </source>
</evidence>
<name>A0A1H9PRU5_9BURK</name>
<dbReference type="PROSITE" id="PS50005">
    <property type="entry name" value="TPR"/>
    <property type="match status" value="1"/>
</dbReference>
<accession>A0A1H9PRU5</accession>
<dbReference type="STRING" id="180197.SAMN02982919_02500"/>
<dbReference type="SUPFAM" id="SSF48452">
    <property type="entry name" value="TPR-like"/>
    <property type="match status" value="1"/>
</dbReference>
<feature type="repeat" description="TPR" evidence="2">
    <location>
        <begin position="227"/>
        <end position="260"/>
    </location>
</feature>
<evidence type="ECO:0000256" key="2">
    <source>
        <dbReference type="PROSITE-ProRule" id="PRU00339"/>
    </source>
</evidence>
<sequence>MIVKNESHIILETLQSIKHYLDYWVICDTGSTDNTMSLIQDFFDREGIPGELHAENWVNFGHNRSQVFDYAYQKADYLWVIDADDLLVGHIDINRLDADSYSLRYGSDLIYWRPQLFKGSEHWKYKGVLHEYAFCVSKPEASKGFIAGDYHMVSRRLGARNLVAPVVKYLCDAQVLEQALQQETDPDLTTRYLFYIAQSYRDAAQPQLAIEWYQKRIAAGGWQEEVWYAQYEIGLLYEALGDTQKAKHHYLKAYEYRPTRAEALYSVGKMCNLHQQFFQAHIFLSAALKISPPPDLLFVSKDVYHYLIAFELSISAYWTGDFQWSVLLCNQLITMKDQIPSHIFEQTKKNREFSLEKLSLPTHSAAVHND</sequence>
<dbReference type="Pfam" id="PF00535">
    <property type="entry name" value="Glycos_transf_2"/>
    <property type="match status" value="1"/>
</dbReference>
<evidence type="ECO:0000259" key="3">
    <source>
        <dbReference type="Pfam" id="PF00535"/>
    </source>
</evidence>
<reference evidence="4 5" key="1">
    <citation type="submission" date="2016-10" db="EMBL/GenBank/DDBJ databases">
        <authorList>
            <person name="de Groot N.N."/>
        </authorList>
    </citation>
    <scope>NUCLEOTIDE SEQUENCE [LARGE SCALE GENOMIC DNA]</scope>
    <source>
        <strain evidence="4 5">ATCC 35958</strain>
    </source>
</reference>
<organism evidence="4 5">
    <name type="scientific">Giesbergeria anulus</name>
    <dbReference type="NCBI Taxonomy" id="180197"/>
    <lineage>
        <taxon>Bacteria</taxon>
        <taxon>Pseudomonadati</taxon>
        <taxon>Pseudomonadota</taxon>
        <taxon>Betaproteobacteria</taxon>
        <taxon>Burkholderiales</taxon>
        <taxon>Comamonadaceae</taxon>
        <taxon>Giesbergeria</taxon>
    </lineage>
</organism>
<evidence type="ECO:0000313" key="4">
    <source>
        <dbReference type="EMBL" id="SER50509.1"/>
    </source>
</evidence>
<dbReference type="Gene3D" id="3.90.550.10">
    <property type="entry name" value="Spore Coat Polysaccharide Biosynthesis Protein SpsA, Chain A"/>
    <property type="match status" value="1"/>
</dbReference>
<dbReference type="RefSeq" id="WP_177172899.1">
    <property type="nucleotide sequence ID" value="NZ_FOGD01000009.1"/>
</dbReference>
<gene>
    <name evidence="4" type="ORF">SAMN02982919_02500</name>
</gene>
<keyword evidence="5" id="KW-1185">Reference proteome</keyword>
<feature type="domain" description="Glycosyltransferase 2-like" evidence="3">
    <location>
        <begin position="1"/>
        <end position="86"/>
    </location>
</feature>
<dbReference type="AlphaFoldDB" id="A0A1H9PRU5"/>
<comment type="similarity">
    <text evidence="1">Belongs to the glycosyltransferase 2 family. WaaE/KdtX subfamily.</text>
</comment>
<dbReference type="InterPro" id="IPR001173">
    <property type="entry name" value="Glyco_trans_2-like"/>
</dbReference>
<dbReference type="EMBL" id="FOGD01000009">
    <property type="protein sequence ID" value="SER50509.1"/>
    <property type="molecule type" value="Genomic_DNA"/>
</dbReference>
<dbReference type="Pfam" id="PF13181">
    <property type="entry name" value="TPR_8"/>
    <property type="match status" value="1"/>
</dbReference>